<accession>A0A2H0KRQ9</accession>
<name>A0A2H0KRQ9_9BACT</name>
<organism evidence="1 2">
    <name type="scientific">Candidatus Portnoybacteria bacterium CG11_big_fil_rev_8_21_14_0_20_44_10</name>
    <dbReference type="NCBI Taxonomy" id="1974818"/>
    <lineage>
        <taxon>Bacteria</taxon>
        <taxon>Candidatus Portnoyibacteriota</taxon>
    </lineage>
</organism>
<dbReference type="EMBL" id="PCVN01000106">
    <property type="protein sequence ID" value="PIQ74094.1"/>
    <property type="molecule type" value="Genomic_DNA"/>
</dbReference>
<sequence>MIANIASPKWEMDEESASQFIVDSCITPDGNKWESWDICGFQFLVRYPIYPDGSFWKTDSGRRMGLVTGKKLGGYVGVSHNLACGSYHIGTPVGMKSFPLIAAMKRAMKAEKGAGIHSAE</sequence>
<gene>
    <name evidence="1" type="ORF">COV85_03990</name>
</gene>
<proteinExistence type="predicted"/>
<protein>
    <submittedName>
        <fullName evidence="1">Uncharacterized protein</fullName>
    </submittedName>
</protein>
<dbReference type="Proteomes" id="UP000231550">
    <property type="component" value="Unassembled WGS sequence"/>
</dbReference>
<comment type="caution">
    <text evidence="1">The sequence shown here is derived from an EMBL/GenBank/DDBJ whole genome shotgun (WGS) entry which is preliminary data.</text>
</comment>
<reference evidence="1 2" key="1">
    <citation type="submission" date="2017-09" db="EMBL/GenBank/DDBJ databases">
        <title>Depth-based differentiation of microbial function through sediment-hosted aquifers and enrichment of novel symbionts in the deep terrestrial subsurface.</title>
        <authorList>
            <person name="Probst A.J."/>
            <person name="Ladd B."/>
            <person name="Jarett J.K."/>
            <person name="Geller-Mcgrath D.E."/>
            <person name="Sieber C.M."/>
            <person name="Emerson J.B."/>
            <person name="Anantharaman K."/>
            <person name="Thomas B.C."/>
            <person name="Malmstrom R."/>
            <person name="Stieglmeier M."/>
            <person name="Klingl A."/>
            <person name="Woyke T."/>
            <person name="Ryan C.M."/>
            <person name="Banfield J.F."/>
        </authorList>
    </citation>
    <scope>NUCLEOTIDE SEQUENCE [LARGE SCALE GENOMIC DNA]</scope>
    <source>
        <strain evidence="1">CG11_big_fil_rev_8_21_14_0_20_44_10</strain>
    </source>
</reference>
<dbReference type="AlphaFoldDB" id="A0A2H0KRQ9"/>
<evidence type="ECO:0000313" key="1">
    <source>
        <dbReference type="EMBL" id="PIQ74094.1"/>
    </source>
</evidence>
<evidence type="ECO:0000313" key="2">
    <source>
        <dbReference type="Proteomes" id="UP000231550"/>
    </source>
</evidence>